<gene>
    <name evidence="2" type="ORF">CLODIP_2_CD10010</name>
</gene>
<evidence type="ECO:0000313" key="3">
    <source>
        <dbReference type="Proteomes" id="UP000494165"/>
    </source>
</evidence>
<dbReference type="AlphaFoldDB" id="A0A8S1C6D0"/>
<dbReference type="Proteomes" id="UP000494165">
    <property type="component" value="Unassembled WGS sequence"/>
</dbReference>
<evidence type="ECO:0000313" key="2">
    <source>
        <dbReference type="EMBL" id="CAB3363675.1"/>
    </source>
</evidence>
<proteinExistence type="predicted"/>
<comment type="caution">
    <text evidence="2">The sequence shown here is derived from an EMBL/GenBank/DDBJ whole genome shotgun (WGS) entry which is preliminary data.</text>
</comment>
<sequence>MRKARRSQTRVEEGPYKSPEQGRNEEKSGPRVYQARINLRVGKGRQKLPSTYRKGTGRDWMRKARRSQTRVEEGPYKSPEQGRNEEKSGPRVYQARINLRVGKVGESLFGGRAWASRGLPSQGRAEDLRIPASERSGVRLLPISASFGSGGRRRVLWSRTERVMAVLMRYGESLRSAFISFVC</sequence>
<accession>A0A8S1C6D0</accession>
<feature type="region of interest" description="Disordered" evidence="1">
    <location>
        <begin position="1"/>
        <end position="90"/>
    </location>
</feature>
<name>A0A8S1C6D0_9INSE</name>
<feature type="compositionally biased region" description="Basic and acidic residues" evidence="1">
    <location>
        <begin position="69"/>
        <end position="89"/>
    </location>
</feature>
<reference evidence="2 3" key="1">
    <citation type="submission" date="2020-04" db="EMBL/GenBank/DDBJ databases">
        <authorList>
            <person name="Alioto T."/>
            <person name="Alioto T."/>
            <person name="Gomez Garrido J."/>
        </authorList>
    </citation>
    <scope>NUCLEOTIDE SEQUENCE [LARGE SCALE GENOMIC DNA]</scope>
</reference>
<keyword evidence="3" id="KW-1185">Reference proteome</keyword>
<feature type="compositionally biased region" description="Basic and acidic residues" evidence="1">
    <location>
        <begin position="9"/>
        <end position="29"/>
    </location>
</feature>
<dbReference type="EMBL" id="CADEPI010000013">
    <property type="protein sequence ID" value="CAB3363675.1"/>
    <property type="molecule type" value="Genomic_DNA"/>
</dbReference>
<evidence type="ECO:0000256" key="1">
    <source>
        <dbReference type="SAM" id="MobiDB-lite"/>
    </source>
</evidence>
<protein>
    <submittedName>
        <fullName evidence="2">Uncharacterized protein</fullName>
    </submittedName>
</protein>
<organism evidence="2 3">
    <name type="scientific">Cloeon dipterum</name>
    <dbReference type="NCBI Taxonomy" id="197152"/>
    <lineage>
        <taxon>Eukaryota</taxon>
        <taxon>Metazoa</taxon>
        <taxon>Ecdysozoa</taxon>
        <taxon>Arthropoda</taxon>
        <taxon>Hexapoda</taxon>
        <taxon>Insecta</taxon>
        <taxon>Pterygota</taxon>
        <taxon>Palaeoptera</taxon>
        <taxon>Ephemeroptera</taxon>
        <taxon>Pisciforma</taxon>
        <taxon>Baetidae</taxon>
        <taxon>Cloeon</taxon>
    </lineage>
</organism>